<dbReference type="GO" id="GO:0031956">
    <property type="term" value="F:medium-chain fatty acid-CoA ligase activity"/>
    <property type="evidence" value="ECO:0007669"/>
    <property type="project" value="TreeGrafter"/>
</dbReference>
<protein>
    <submittedName>
        <fullName evidence="5">AMP-binding protein</fullName>
    </submittedName>
</protein>
<dbReference type="Gene3D" id="3.40.50.12780">
    <property type="entry name" value="N-terminal domain of ligase-like"/>
    <property type="match status" value="1"/>
</dbReference>
<accession>A0A7X5J732</accession>
<comment type="caution">
    <text evidence="5">The sequence shown here is derived from an EMBL/GenBank/DDBJ whole genome shotgun (WGS) entry which is preliminary data.</text>
</comment>
<dbReference type="InterPro" id="IPR020845">
    <property type="entry name" value="AMP-binding_CS"/>
</dbReference>
<dbReference type="InterPro" id="IPR020459">
    <property type="entry name" value="AMP-binding"/>
</dbReference>
<dbReference type="EMBL" id="JAABLQ010000001">
    <property type="protein sequence ID" value="NBN76997.1"/>
    <property type="molecule type" value="Genomic_DNA"/>
</dbReference>
<dbReference type="Pfam" id="PF13193">
    <property type="entry name" value="AMP-binding_C"/>
    <property type="match status" value="1"/>
</dbReference>
<evidence type="ECO:0000259" key="4">
    <source>
        <dbReference type="Pfam" id="PF13193"/>
    </source>
</evidence>
<dbReference type="PANTHER" id="PTHR43201:SF5">
    <property type="entry name" value="MEDIUM-CHAIN ACYL-COA LIGASE ACSF2, MITOCHONDRIAL"/>
    <property type="match status" value="1"/>
</dbReference>
<reference evidence="6" key="1">
    <citation type="submission" date="2020-01" db="EMBL/GenBank/DDBJ databases">
        <authorList>
            <person name="Fang Y."/>
            <person name="Sun R."/>
            <person name="Nie L."/>
            <person name="He J."/>
            <person name="Hao L."/>
            <person name="Wang L."/>
            <person name="Su S."/>
            <person name="Lv E."/>
            <person name="Zhang Z."/>
            <person name="Xie R."/>
            <person name="Liu H."/>
        </authorList>
    </citation>
    <scope>NUCLEOTIDE SEQUENCE [LARGE SCALE GENOMIC DNA]</scope>
    <source>
        <strain evidence="6">XCT-53</strain>
    </source>
</reference>
<evidence type="ECO:0000313" key="5">
    <source>
        <dbReference type="EMBL" id="NBN76997.1"/>
    </source>
</evidence>
<dbReference type="PANTHER" id="PTHR43201">
    <property type="entry name" value="ACYL-COA SYNTHETASE"/>
    <property type="match status" value="1"/>
</dbReference>
<organism evidence="5 6">
    <name type="scientific">Pannonibacter tanglangensis</name>
    <dbReference type="NCBI Taxonomy" id="2750084"/>
    <lineage>
        <taxon>Bacteria</taxon>
        <taxon>Pseudomonadati</taxon>
        <taxon>Pseudomonadota</taxon>
        <taxon>Alphaproteobacteria</taxon>
        <taxon>Hyphomicrobiales</taxon>
        <taxon>Stappiaceae</taxon>
        <taxon>Pannonibacter</taxon>
    </lineage>
</organism>
<dbReference type="InterPro" id="IPR042099">
    <property type="entry name" value="ANL_N_sf"/>
</dbReference>
<evidence type="ECO:0000256" key="1">
    <source>
        <dbReference type="ARBA" id="ARBA00006432"/>
    </source>
</evidence>
<comment type="similarity">
    <text evidence="1">Belongs to the ATP-dependent AMP-binding enzyme family.</text>
</comment>
<evidence type="ECO:0000259" key="3">
    <source>
        <dbReference type="Pfam" id="PF00501"/>
    </source>
</evidence>
<dbReference type="GO" id="GO:0006631">
    <property type="term" value="P:fatty acid metabolic process"/>
    <property type="evidence" value="ECO:0007669"/>
    <property type="project" value="TreeGrafter"/>
</dbReference>
<dbReference type="InterPro" id="IPR045851">
    <property type="entry name" value="AMP-bd_C_sf"/>
</dbReference>
<dbReference type="PRINTS" id="PR00154">
    <property type="entry name" value="AMPBINDING"/>
</dbReference>
<proteinExistence type="inferred from homology"/>
<dbReference type="PROSITE" id="PS00455">
    <property type="entry name" value="AMP_BINDING"/>
    <property type="match status" value="1"/>
</dbReference>
<sequence>MNVAHWLARTARVMGDRPALMQGMRVLADYAELARRVRRRAAQFKTVDGLAAGDRVALFLPNCPAYLELLHAAWHAGLAVVPVNHKLHPREAAFIARDSGAALMVVEAAADRAALSAALAEAGSPARLVKPDHGLDGPAGAADPADPVARAAEDLAWLFYTSGTTGRPKGVMITHGNLMAMTLAYFCDVDEVRTEDAALYAAPMSHGAGLYNFMHVLRGAAHMVPESGGFDPAEILALGRAHGSLHLFAAPTMVRRLVDRARADGVTGEGLRTIVYGGGPMYLADIEEAVAAMGPRFVQIYGQGECPMTITALPRHLVADRSHPDWRSRLQSVGRAHACVEVRVERPDGVAAAPGEPGEILVRGAPVMAGYWGNPAATAASLRDGWLRTGDVGHLSQDGFLTLTDRSKDVIISGGSNIYPREVEEVLLTHPGVREVSVIGAADADWGEVVVAFVVADPVVGAGELDRLCLDALARFKRPKTYHFVAELPKNAYGKVLKTELRARLAAAGRP</sequence>
<dbReference type="InterPro" id="IPR025110">
    <property type="entry name" value="AMP-bd_C"/>
</dbReference>
<evidence type="ECO:0000313" key="6">
    <source>
        <dbReference type="Proteomes" id="UP000586722"/>
    </source>
</evidence>
<name>A0A7X5J732_9HYPH</name>
<feature type="domain" description="AMP-dependent synthetase/ligase" evidence="3">
    <location>
        <begin position="8"/>
        <end position="372"/>
    </location>
</feature>
<keyword evidence="2" id="KW-0436">Ligase</keyword>
<dbReference type="RefSeq" id="WP_161707722.1">
    <property type="nucleotide sequence ID" value="NZ_JAABLQ010000001.1"/>
</dbReference>
<gene>
    <name evidence="5" type="ORF">GWI72_01805</name>
</gene>
<feature type="domain" description="AMP-binding enzyme C-terminal" evidence="4">
    <location>
        <begin position="422"/>
        <end position="495"/>
    </location>
</feature>
<dbReference type="SUPFAM" id="SSF56801">
    <property type="entry name" value="Acetyl-CoA synthetase-like"/>
    <property type="match status" value="1"/>
</dbReference>
<dbReference type="Proteomes" id="UP000586722">
    <property type="component" value="Unassembled WGS sequence"/>
</dbReference>
<dbReference type="Pfam" id="PF00501">
    <property type="entry name" value="AMP-binding"/>
    <property type="match status" value="1"/>
</dbReference>
<dbReference type="Gene3D" id="3.30.300.30">
    <property type="match status" value="1"/>
</dbReference>
<keyword evidence="6" id="KW-1185">Reference proteome</keyword>
<dbReference type="AlphaFoldDB" id="A0A7X5J732"/>
<dbReference type="InterPro" id="IPR000873">
    <property type="entry name" value="AMP-dep_synth/lig_dom"/>
</dbReference>
<evidence type="ECO:0000256" key="2">
    <source>
        <dbReference type="ARBA" id="ARBA00022598"/>
    </source>
</evidence>